<dbReference type="EMBL" id="OMOF01000632">
    <property type="protein sequence ID" value="SPF53454.1"/>
    <property type="molecule type" value="Genomic_DNA"/>
</dbReference>
<dbReference type="Gene3D" id="3.40.630.40">
    <property type="entry name" value="Zn-dependent exopeptidases"/>
    <property type="match status" value="1"/>
</dbReference>
<dbReference type="GO" id="GO:0009253">
    <property type="term" value="P:peptidoglycan catabolic process"/>
    <property type="evidence" value="ECO:0007669"/>
    <property type="project" value="InterPro"/>
</dbReference>
<reference evidence="4" key="1">
    <citation type="submission" date="2018-02" db="EMBL/GenBank/DDBJ databases">
        <authorList>
            <person name="Hausmann B."/>
        </authorList>
    </citation>
    <scope>NUCLEOTIDE SEQUENCE [LARGE SCALE GENOMIC DNA]</scope>
    <source>
        <strain evidence="4">Peat soil MAG SbF1</strain>
    </source>
</reference>
<dbReference type="Proteomes" id="UP000238916">
    <property type="component" value="Unassembled WGS sequence"/>
</dbReference>
<dbReference type="SMART" id="SM00646">
    <property type="entry name" value="Ami_3"/>
    <property type="match status" value="1"/>
</dbReference>
<proteinExistence type="predicted"/>
<evidence type="ECO:0000313" key="3">
    <source>
        <dbReference type="EMBL" id="SPF53454.1"/>
    </source>
</evidence>
<dbReference type="PANTHER" id="PTHR30404:SF0">
    <property type="entry name" value="N-ACETYLMURAMOYL-L-ALANINE AMIDASE AMIC"/>
    <property type="match status" value="1"/>
</dbReference>
<dbReference type="CDD" id="cd02696">
    <property type="entry name" value="MurNAc-LAA"/>
    <property type="match status" value="1"/>
</dbReference>
<protein>
    <submittedName>
        <fullName evidence="3">N-acetylmuramoyl-L-alanine amidase</fullName>
    </submittedName>
</protein>
<sequence>MEKDNTLAIALLLESDLEAAGANVVMTRTTDNSPACANFTTINDLQCRVDTANKANADIFVSIHNNSFSNPSVCGTATYYSSDNPQSDKGEQLADNVQDELLKYLGTTDRGVNEAAFYVIKNTTMPAILTEAAFISNPDEEKKLGSDAFRQNIATGICCGIEDFFNNTKSDR</sequence>
<accession>A0A2U3LNR4</accession>
<dbReference type="GO" id="GO:0030288">
    <property type="term" value="C:outer membrane-bounded periplasmic space"/>
    <property type="evidence" value="ECO:0007669"/>
    <property type="project" value="TreeGrafter"/>
</dbReference>
<dbReference type="GO" id="GO:0008745">
    <property type="term" value="F:N-acetylmuramoyl-L-alanine amidase activity"/>
    <property type="evidence" value="ECO:0007669"/>
    <property type="project" value="InterPro"/>
</dbReference>
<name>A0A2U3LNR4_9FIRM</name>
<gene>
    <name evidence="3" type="ORF">SBF1_6680001</name>
</gene>
<keyword evidence="1" id="KW-0378">Hydrolase</keyword>
<organism evidence="3 4">
    <name type="scientific">Candidatus Desulfosporosinus infrequens</name>
    <dbReference type="NCBI Taxonomy" id="2043169"/>
    <lineage>
        <taxon>Bacteria</taxon>
        <taxon>Bacillati</taxon>
        <taxon>Bacillota</taxon>
        <taxon>Clostridia</taxon>
        <taxon>Eubacteriales</taxon>
        <taxon>Desulfitobacteriaceae</taxon>
        <taxon>Desulfosporosinus</taxon>
    </lineage>
</organism>
<dbReference type="InterPro" id="IPR002508">
    <property type="entry name" value="MurNAc-LAA_cat"/>
</dbReference>
<evidence type="ECO:0000259" key="2">
    <source>
        <dbReference type="SMART" id="SM00646"/>
    </source>
</evidence>
<dbReference type="SUPFAM" id="SSF53187">
    <property type="entry name" value="Zn-dependent exopeptidases"/>
    <property type="match status" value="1"/>
</dbReference>
<dbReference type="InterPro" id="IPR050695">
    <property type="entry name" value="N-acetylmuramoyl_amidase_3"/>
</dbReference>
<evidence type="ECO:0000313" key="4">
    <source>
        <dbReference type="Proteomes" id="UP000238916"/>
    </source>
</evidence>
<dbReference type="Pfam" id="PF01520">
    <property type="entry name" value="Amidase_3"/>
    <property type="match status" value="1"/>
</dbReference>
<feature type="domain" description="MurNAc-LAA" evidence="2">
    <location>
        <begin position="49"/>
        <end position="162"/>
    </location>
</feature>
<evidence type="ECO:0000256" key="1">
    <source>
        <dbReference type="ARBA" id="ARBA00022801"/>
    </source>
</evidence>
<dbReference type="AlphaFoldDB" id="A0A2U3LNR4"/>
<dbReference type="PANTHER" id="PTHR30404">
    <property type="entry name" value="N-ACETYLMURAMOYL-L-ALANINE AMIDASE"/>
    <property type="match status" value="1"/>
</dbReference>